<evidence type="ECO:0000313" key="21">
    <source>
        <dbReference type="EMBL" id="KAF0134736.1"/>
    </source>
</evidence>
<dbReference type="NCBIfam" id="TIGR03455">
    <property type="entry name" value="HisG_C-term"/>
    <property type="match status" value="1"/>
</dbReference>
<evidence type="ECO:0000256" key="4">
    <source>
        <dbReference type="ARBA" id="ARBA00004667"/>
    </source>
</evidence>
<dbReference type="SUPFAM" id="SSF54913">
    <property type="entry name" value="GlnB-like"/>
    <property type="match status" value="1"/>
</dbReference>
<dbReference type="InterPro" id="IPR001348">
    <property type="entry name" value="ATP_PRibTrfase_HisG"/>
</dbReference>
<comment type="activity regulation">
    <text evidence="18">Feedback inhibited by histidine.</text>
</comment>
<evidence type="ECO:0000256" key="12">
    <source>
        <dbReference type="ARBA" id="ARBA00022723"/>
    </source>
</evidence>
<dbReference type="InterPro" id="IPR013820">
    <property type="entry name" value="ATP_PRibTrfase_cat"/>
</dbReference>
<evidence type="ECO:0000256" key="10">
    <source>
        <dbReference type="ARBA" id="ARBA00022676"/>
    </source>
</evidence>
<comment type="pathway">
    <text evidence="4 18">Amino-acid biosynthesis; L-histidine biosynthesis; L-histidine from 5-phospho-alpha-D-ribose 1-diphosphate: step 1/9.</text>
</comment>
<dbReference type="HAMAP" id="MF_00079">
    <property type="entry name" value="HisG_Long"/>
    <property type="match status" value="1"/>
</dbReference>
<comment type="similarity">
    <text evidence="5 18">Belongs to the ATP phosphoribosyltransferase family. Long subfamily.</text>
</comment>
<dbReference type="SUPFAM" id="SSF53850">
    <property type="entry name" value="Periplasmic binding protein-like II"/>
    <property type="match status" value="1"/>
</dbReference>
<dbReference type="UniPathway" id="UPA00031">
    <property type="reaction ID" value="UER00006"/>
</dbReference>
<keyword evidence="13 18" id="KW-0547">Nucleotide-binding</keyword>
<evidence type="ECO:0000256" key="13">
    <source>
        <dbReference type="ARBA" id="ARBA00022741"/>
    </source>
</evidence>
<dbReference type="Gene3D" id="3.40.190.10">
    <property type="entry name" value="Periplasmic binding protein-like II"/>
    <property type="match status" value="2"/>
</dbReference>
<dbReference type="InterPro" id="IPR015867">
    <property type="entry name" value="N-reg_PII/ATP_PRibTrfase_C"/>
</dbReference>
<dbReference type="GO" id="GO:0005737">
    <property type="term" value="C:cytoplasm"/>
    <property type="evidence" value="ECO:0007669"/>
    <property type="project" value="UniProtKB-SubCell"/>
</dbReference>
<comment type="caution">
    <text evidence="21">The sequence shown here is derived from an EMBL/GenBank/DDBJ whole genome shotgun (WGS) entry which is preliminary data.</text>
</comment>
<evidence type="ECO:0000256" key="8">
    <source>
        <dbReference type="ARBA" id="ARBA00022490"/>
    </source>
</evidence>
<comment type="function">
    <text evidence="17 18">Catalyzes the condensation of ATP and 5-phosphoribose 1-diphosphate to form N'-(5'-phosphoribosyl)-ATP (PR-ATP). Has a crucial role in the pathway because the rate of histidine biosynthesis seems to be controlled primarily by regulation of HisG enzymatic activity.</text>
</comment>
<feature type="domain" description="Histidine biosynthesis HisG C-terminal" evidence="20">
    <location>
        <begin position="215"/>
        <end position="287"/>
    </location>
</feature>
<evidence type="ECO:0000256" key="2">
    <source>
        <dbReference type="ARBA" id="ARBA00001946"/>
    </source>
</evidence>
<organism evidence="21 22">
    <name type="scientific">Candidatus Saganbacteria bacterium</name>
    <dbReference type="NCBI Taxonomy" id="2575572"/>
    <lineage>
        <taxon>Bacteria</taxon>
        <taxon>Bacillati</taxon>
        <taxon>Saganbacteria</taxon>
    </lineage>
</organism>
<evidence type="ECO:0000256" key="6">
    <source>
        <dbReference type="ARBA" id="ARBA00011946"/>
    </source>
</evidence>
<comment type="cofactor">
    <cofactor evidence="2 18">
        <name>Mg(2+)</name>
        <dbReference type="ChEBI" id="CHEBI:18420"/>
    </cofactor>
</comment>
<keyword evidence="12 18" id="KW-0479">Metal-binding</keyword>
<evidence type="ECO:0000256" key="18">
    <source>
        <dbReference type="HAMAP-Rule" id="MF_00079"/>
    </source>
</evidence>
<dbReference type="InterPro" id="IPR020621">
    <property type="entry name" value="ATP-PRT_HisG_long"/>
</dbReference>
<accession>A0A833L1S6</accession>
<keyword evidence="16 18" id="KW-0368">Histidine biosynthesis</keyword>
<dbReference type="Pfam" id="PF01634">
    <property type="entry name" value="HisG"/>
    <property type="match status" value="1"/>
</dbReference>
<dbReference type="InterPro" id="IPR011322">
    <property type="entry name" value="N-reg_PII-like_a/b"/>
</dbReference>
<dbReference type="PANTHER" id="PTHR21403">
    <property type="entry name" value="ATP PHOSPHORIBOSYLTRANSFERASE ATP-PRTASE"/>
    <property type="match status" value="1"/>
</dbReference>
<evidence type="ECO:0000313" key="22">
    <source>
        <dbReference type="Proteomes" id="UP000488506"/>
    </source>
</evidence>
<dbReference type="Proteomes" id="UP000488506">
    <property type="component" value="Unassembled WGS sequence"/>
</dbReference>
<gene>
    <name evidence="18" type="primary">hisG</name>
    <name evidence="21" type="ORF">FD145_453</name>
</gene>
<evidence type="ECO:0000256" key="7">
    <source>
        <dbReference type="ARBA" id="ARBA00020998"/>
    </source>
</evidence>
<name>A0A833L1S6_UNCSA</name>
<protein>
    <recommendedName>
        <fullName evidence="7 18">ATP phosphoribosyltransferase</fullName>
        <shortName evidence="18">ATP-PRT</shortName>
        <shortName evidence="18">ATP-PRTase</shortName>
        <ecNumber evidence="6 18">2.4.2.17</ecNumber>
    </recommendedName>
</protein>
<keyword evidence="9 18" id="KW-0028">Amino-acid biosynthesis</keyword>
<comment type="catalytic activity">
    <reaction evidence="1 18">
        <text>1-(5-phospho-beta-D-ribosyl)-ATP + diphosphate = 5-phospho-alpha-D-ribose 1-diphosphate + ATP</text>
        <dbReference type="Rhea" id="RHEA:18473"/>
        <dbReference type="ChEBI" id="CHEBI:30616"/>
        <dbReference type="ChEBI" id="CHEBI:33019"/>
        <dbReference type="ChEBI" id="CHEBI:58017"/>
        <dbReference type="ChEBI" id="CHEBI:73183"/>
        <dbReference type="EC" id="2.4.2.17"/>
    </reaction>
</comment>
<dbReference type="GO" id="GO:0000287">
    <property type="term" value="F:magnesium ion binding"/>
    <property type="evidence" value="ECO:0007669"/>
    <property type="project" value="UniProtKB-UniRule"/>
</dbReference>
<sequence length="290" mass="32466">MNKLKIGIPKGSLQDSTIHLLKKAGFNIIVSERSYYPEIDDTDISCMLIRSQEMPRYVESQVLDMGICGIDWVLESGKKVVRVADLVYAKRGLRKVKWVLAVPENSKIKKIKDLKGKRIATELVNVVKDFLKKNKIKAEVEYSWGATEAKPPELADAIVELTETGSSLKANKLKILDTILESNTVVISNREALADPAKKQKIENIIMLLQGALNAEEKVGLKMNVQRSRLKELLSLLPALQTPTISELSDDRYVDVDTIISEKLVRDILPKLKRAGATGIVEYPLNKVIY</sequence>
<dbReference type="Pfam" id="PF08029">
    <property type="entry name" value="HisG_C"/>
    <property type="match status" value="1"/>
</dbReference>
<dbReference type="CDD" id="cd13593">
    <property type="entry name" value="PBP2_HisGL3"/>
    <property type="match status" value="1"/>
</dbReference>
<keyword evidence="15 18" id="KW-0460">Magnesium</keyword>
<evidence type="ECO:0000256" key="11">
    <source>
        <dbReference type="ARBA" id="ARBA00022679"/>
    </source>
</evidence>
<dbReference type="GO" id="GO:0003879">
    <property type="term" value="F:ATP phosphoribosyltransferase activity"/>
    <property type="evidence" value="ECO:0007669"/>
    <property type="project" value="UniProtKB-UniRule"/>
</dbReference>
<evidence type="ECO:0000256" key="9">
    <source>
        <dbReference type="ARBA" id="ARBA00022605"/>
    </source>
</evidence>
<evidence type="ECO:0000256" key="5">
    <source>
        <dbReference type="ARBA" id="ARBA00007955"/>
    </source>
</evidence>
<evidence type="ECO:0000256" key="3">
    <source>
        <dbReference type="ARBA" id="ARBA00004496"/>
    </source>
</evidence>
<keyword evidence="14 18" id="KW-0067">ATP-binding</keyword>
<comment type="subcellular location">
    <subcellularLocation>
        <location evidence="3 18">Cytoplasm</location>
    </subcellularLocation>
</comment>
<keyword evidence="10 18" id="KW-0328">Glycosyltransferase</keyword>
<evidence type="ECO:0000256" key="16">
    <source>
        <dbReference type="ARBA" id="ARBA00023102"/>
    </source>
</evidence>
<dbReference type="GO" id="GO:0005524">
    <property type="term" value="F:ATP binding"/>
    <property type="evidence" value="ECO:0007669"/>
    <property type="project" value="UniProtKB-KW"/>
</dbReference>
<keyword evidence="8 18" id="KW-0963">Cytoplasm</keyword>
<dbReference type="InterPro" id="IPR013115">
    <property type="entry name" value="HisG_C"/>
</dbReference>
<dbReference type="Gene3D" id="3.30.70.120">
    <property type="match status" value="1"/>
</dbReference>
<keyword evidence="11 18" id="KW-0808">Transferase</keyword>
<dbReference type="EMBL" id="WPAF01000005">
    <property type="protein sequence ID" value="KAF0134736.1"/>
    <property type="molecule type" value="Genomic_DNA"/>
</dbReference>
<dbReference type="AlphaFoldDB" id="A0A833L1S6"/>
<dbReference type="NCBIfam" id="TIGR00070">
    <property type="entry name" value="hisG"/>
    <property type="match status" value="1"/>
</dbReference>
<dbReference type="EC" id="2.4.2.17" evidence="6 18"/>
<evidence type="ECO:0000256" key="17">
    <source>
        <dbReference type="ARBA" id="ARBA00024861"/>
    </source>
</evidence>
<dbReference type="FunFam" id="3.30.70.120:FF:000002">
    <property type="entry name" value="ATP phosphoribosyltransferase"/>
    <property type="match status" value="1"/>
</dbReference>
<dbReference type="GO" id="GO:0000105">
    <property type="term" value="P:L-histidine biosynthetic process"/>
    <property type="evidence" value="ECO:0007669"/>
    <property type="project" value="UniProtKB-UniRule"/>
</dbReference>
<evidence type="ECO:0000259" key="19">
    <source>
        <dbReference type="Pfam" id="PF01634"/>
    </source>
</evidence>
<evidence type="ECO:0000259" key="20">
    <source>
        <dbReference type="Pfam" id="PF08029"/>
    </source>
</evidence>
<evidence type="ECO:0000256" key="1">
    <source>
        <dbReference type="ARBA" id="ARBA00000915"/>
    </source>
</evidence>
<evidence type="ECO:0000256" key="14">
    <source>
        <dbReference type="ARBA" id="ARBA00022840"/>
    </source>
</evidence>
<proteinExistence type="inferred from homology"/>
<dbReference type="PANTHER" id="PTHR21403:SF10">
    <property type="entry name" value="ATP PHOSPHORIBOSYLTRANSFERASE"/>
    <property type="match status" value="1"/>
</dbReference>
<evidence type="ECO:0000256" key="15">
    <source>
        <dbReference type="ARBA" id="ARBA00022842"/>
    </source>
</evidence>
<reference evidence="21 22" key="1">
    <citation type="submission" date="2019-12" db="EMBL/GenBank/DDBJ databases">
        <authorList>
            <person name="Wolfe R."/>
            <person name="Danczak R."/>
            <person name="Wilkins M."/>
        </authorList>
    </citation>
    <scope>NUCLEOTIDE SEQUENCE [LARGE SCALE GENOMIC DNA]</scope>
    <source>
        <strain evidence="21">X2_MaxBin.013</strain>
    </source>
</reference>
<feature type="domain" description="ATP phosphoribosyltransferase catalytic" evidence="19">
    <location>
        <begin position="50"/>
        <end position="210"/>
    </location>
</feature>